<dbReference type="NCBIfam" id="TIGR00519">
    <property type="entry name" value="asnASE_I"/>
    <property type="match status" value="1"/>
</dbReference>
<dbReference type="EMBL" id="DXAW01000088">
    <property type="protein sequence ID" value="HIZ85774.1"/>
    <property type="molecule type" value="Genomic_DNA"/>
</dbReference>
<dbReference type="InterPro" id="IPR027475">
    <property type="entry name" value="Asparaginase/glutaminase_AS2"/>
</dbReference>
<dbReference type="InterPro" id="IPR006033">
    <property type="entry name" value="AsnA_fam"/>
</dbReference>
<dbReference type="InterPro" id="IPR040919">
    <property type="entry name" value="Asparaginase_C"/>
</dbReference>
<reference evidence="10" key="1">
    <citation type="journal article" date="2021" name="PeerJ">
        <title>Extensive microbial diversity within the chicken gut microbiome revealed by metagenomics and culture.</title>
        <authorList>
            <person name="Gilroy R."/>
            <person name="Ravi A."/>
            <person name="Getino M."/>
            <person name="Pursley I."/>
            <person name="Horton D.L."/>
            <person name="Alikhan N.F."/>
            <person name="Baker D."/>
            <person name="Gharbi K."/>
            <person name="Hall N."/>
            <person name="Watson M."/>
            <person name="Adriaenssens E.M."/>
            <person name="Foster-Nyarko E."/>
            <person name="Jarju S."/>
            <person name="Secka A."/>
            <person name="Antonio M."/>
            <person name="Oren A."/>
            <person name="Chaudhuri R.R."/>
            <person name="La Ragione R."/>
            <person name="Hildebrand F."/>
            <person name="Pallen M.J."/>
        </authorList>
    </citation>
    <scope>NUCLEOTIDE SEQUENCE</scope>
    <source>
        <strain evidence="10">Gambia16-554</strain>
    </source>
</reference>
<evidence type="ECO:0000256" key="1">
    <source>
        <dbReference type="ARBA" id="ARBA00010518"/>
    </source>
</evidence>
<dbReference type="PANTHER" id="PTHR11707:SF28">
    <property type="entry name" value="60 KDA LYSOPHOSPHOLIPASE"/>
    <property type="match status" value="1"/>
</dbReference>
<dbReference type="CDD" id="cd08963">
    <property type="entry name" value="L-asparaginase_I"/>
    <property type="match status" value="1"/>
</dbReference>
<feature type="active site" evidence="6">
    <location>
        <position position="15"/>
    </location>
</feature>
<dbReference type="InterPro" id="IPR041725">
    <property type="entry name" value="L-asparaginase_I"/>
</dbReference>
<dbReference type="PIRSF" id="PIRSF500176">
    <property type="entry name" value="L_ASNase"/>
    <property type="match status" value="1"/>
</dbReference>
<keyword evidence="3 10" id="KW-0378">Hydrolase</keyword>
<evidence type="ECO:0000256" key="6">
    <source>
        <dbReference type="PROSITE-ProRule" id="PRU10099"/>
    </source>
</evidence>
<proteinExistence type="inferred from homology"/>
<evidence type="ECO:0000256" key="7">
    <source>
        <dbReference type="PROSITE-ProRule" id="PRU10100"/>
    </source>
</evidence>
<reference evidence="10" key="2">
    <citation type="submission" date="2021-04" db="EMBL/GenBank/DDBJ databases">
        <authorList>
            <person name="Gilroy R."/>
        </authorList>
    </citation>
    <scope>NUCLEOTIDE SEQUENCE</scope>
    <source>
        <strain evidence="10">Gambia16-554</strain>
    </source>
</reference>
<dbReference type="SMART" id="SM00870">
    <property type="entry name" value="Asparaginase"/>
    <property type="match status" value="1"/>
</dbReference>
<evidence type="ECO:0000259" key="9">
    <source>
        <dbReference type="Pfam" id="PF17763"/>
    </source>
</evidence>
<dbReference type="Pfam" id="PF17763">
    <property type="entry name" value="Asparaginase_C"/>
    <property type="match status" value="1"/>
</dbReference>
<dbReference type="InterPro" id="IPR036152">
    <property type="entry name" value="Asp/glu_Ase-like_sf"/>
</dbReference>
<dbReference type="InterPro" id="IPR037152">
    <property type="entry name" value="L-asparaginase_N_sf"/>
</dbReference>
<evidence type="ECO:0000313" key="10">
    <source>
        <dbReference type="EMBL" id="HIZ85774.1"/>
    </source>
</evidence>
<dbReference type="Gene3D" id="3.40.50.40">
    <property type="match status" value="1"/>
</dbReference>
<evidence type="ECO:0000256" key="5">
    <source>
        <dbReference type="PIRSR" id="PIRSR001220-2"/>
    </source>
</evidence>
<dbReference type="PROSITE" id="PS00917">
    <property type="entry name" value="ASN_GLN_ASE_2"/>
    <property type="match status" value="1"/>
</dbReference>
<dbReference type="Gene3D" id="3.40.50.1170">
    <property type="entry name" value="L-asparaginase, N-terminal domain"/>
    <property type="match status" value="1"/>
</dbReference>
<dbReference type="SFLD" id="SFLDS00057">
    <property type="entry name" value="Glutaminase/Asparaginase"/>
    <property type="match status" value="1"/>
</dbReference>
<feature type="binding site" evidence="5">
    <location>
        <begin position="91"/>
        <end position="92"/>
    </location>
    <ligand>
        <name>substrate</name>
    </ligand>
</feature>
<dbReference type="FunFam" id="3.40.50.1170:FF:000004">
    <property type="entry name" value="L-asparaginase, type I"/>
    <property type="match status" value="1"/>
</dbReference>
<dbReference type="AlphaFoldDB" id="A0A9D2K9D5"/>
<comment type="caution">
    <text evidence="10">The sequence shown here is derived from an EMBL/GenBank/DDBJ whole genome shotgun (WGS) entry which is preliminary data.</text>
</comment>
<comment type="similarity">
    <text evidence="1">Belongs to the asparaginase 1 family.</text>
</comment>
<feature type="active site" description="O-isoaspartyl threonine intermediate" evidence="4">
    <location>
        <position position="15"/>
    </location>
</feature>
<dbReference type="EC" id="3.5.1.1" evidence="2"/>
<evidence type="ECO:0000256" key="3">
    <source>
        <dbReference type="ARBA" id="ARBA00022801"/>
    </source>
</evidence>
<accession>A0A9D2K9D5</accession>
<name>A0A9D2K9D5_9BACT</name>
<evidence type="ECO:0000313" key="11">
    <source>
        <dbReference type="Proteomes" id="UP000824115"/>
    </source>
</evidence>
<dbReference type="InterPro" id="IPR027474">
    <property type="entry name" value="L-asparaginase_N"/>
</dbReference>
<dbReference type="InterPro" id="IPR027473">
    <property type="entry name" value="L-asparaginase_C"/>
</dbReference>
<dbReference type="Proteomes" id="UP000824115">
    <property type="component" value="Unassembled WGS sequence"/>
</dbReference>
<dbReference type="GO" id="GO:0004067">
    <property type="term" value="F:asparaginase activity"/>
    <property type="evidence" value="ECO:0007669"/>
    <property type="project" value="UniProtKB-UniRule"/>
</dbReference>
<feature type="domain" description="L-asparaginase N-terminal" evidence="8">
    <location>
        <begin position="7"/>
        <end position="198"/>
    </location>
</feature>
<evidence type="ECO:0000256" key="2">
    <source>
        <dbReference type="ARBA" id="ARBA00012920"/>
    </source>
</evidence>
<feature type="active site" evidence="7">
    <location>
        <position position="91"/>
    </location>
</feature>
<protein>
    <recommendedName>
        <fullName evidence="2">asparaginase</fullName>
        <ecNumber evidence="2">3.5.1.1</ecNumber>
    </recommendedName>
</protein>
<dbReference type="PIRSF" id="PIRSF001220">
    <property type="entry name" value="L-ASNase_gatD"/>
    <property type="match status" value="1"/>
</dbReference>
<dbReference type="PANTHER" id="PTHR11707">
    <property type="entry name" value="L-ASPARAGINASE"/>
    <property type="match status" value="1"/>
</dbReference>
<dbReference type="InterPro" id="IPR006034">
    <property type="entry name" value="Asparaginase/glutaminase-like"/>
</dbReference>
<organism evidence="10 11">
    <name type="scientific">Candidatus Coprenecus stercoravium</name>
    <dbReference type="NCBI Taxonomy" id="2840735"/>
    <lineage>
        <taxon>Bacteria</taxon>
        <taxon>Pseudomonadati</taxon>
        <taxon>Bacteroidota</taxon>
        <taxon>Bacteroidia</taxon>
        <taxon>Bacteroidales</taxon>
        <taxon>Rikenellaceae</taxon>
        <taxon>Rikenellaceae incertae sedis</taxon>
        <taxon>Candidatus Coprenecus</taxon>
    </lineage>
</organism>
<dbReference type="InterPro" id="IPR020827">
    <property type="entry name" value="Asparaginase/glutaminase_AS1"/>
</dbReference>
<dbReference type="FunFam" id="3.40.50.40:FF:000001">
    <property type="entry name" value="L-asparaginase 1"/>
    <property type="match status" value="1"/>
</dbReference>
<feature type="binding site" evidence="5">
    <location>
        <position position="60"/>
    </location>
    <ligand>
        <name>substrate</name>
    </ligand>
</feature>
<dbReference type="GO" id="GO:0009066">
    <property type="term" value="P:aspartate family amino acid metabolic process"/>
    <property type="evidence" value="ECO:0007669"/>
    <property type="project" value="UniProtKB-ARBA"/>
</dbReference>
<dbReference type="Pfam" id="PF00710">
    <property type="entry name" value="Asparaginase"/>
    <property type="match status" value="1"/>
</dbReference>
<dbReference type="SUPFAM" id="SSF53774">
    <property type="entry name" value="Glutaminase/Asparaginase"/>
    <property type="match status" value="1"/>
</dbReference>
<evidence type="ECO:0000259" key="8">
    <source>
        <dbReference type="Pfam" id="PF00710"/>
    </source>
</evidence>
<sequence length="346" mass="38734">MQDSTSILLIYTGGTIGMKQDPVSFDLRPFDFSQILEEMPELKKFGYRIDTYSFDPVIDSSDVDIDFWIRLTRLIEENYSRYDGFVVLHGTDTMSFSASALSFMLENIEKPVIFTGSQLPIGMLRTDGKENLISSIEIAASKDKDGHPMVPEVCIYFESQLYRGNRTTKYTAENFRAFRSANYPVLAEAGIHIRFNTAFIRYPEQWGKPLKATYRLDPSVLIIKVTPGMRQDILQSLTDTPGIRAIILETYGSGNAPSGKWFTDCIKHAVDRGVIVLNITQCLAGRVDMDAYSTGKSLKKIGVTGGGDCTTEAAVTKLFFLLGQYSDNETIVNLLKKNIRGELTEV</sequence>
<dbReference type="PROSITE" id="PS00144">
    <property type="entry name" value="ASN_GLN_ASE_1"/>
    <property type="match status" value="1"/>
</dbReference>
<evidence type="ECO:0000256" key="4">
    <source>
        <dbReference type="PIRSR" id="PIRSR001220-1"/>
    </source>
</evidence>
<feature type="domain" description="Asparaginase/glutaminase C-terminal" evidence="9">
    <location>
        <begin position="220"/>
        <end position="334"/>
    </location>
</feature>
<dbReference type="PRINTS" id="PR00139">
    <property type="entry name" value="ASNGLNASE"/>
</dbReference>
<dbReference type="PROSITE" id="PS51732">
    <property type="entry name" value="ASN_GLN_ASE_3"/>
    <property type="match status" value="1"/>
</dbReference>
<gene>
    <name evidence="10" type="ORF">IAC04_04720</name>
</gene>